<dbReference type="InterPro" id="IPR050922">
    <property type="entry name" value="LytR/CpsA/Psr_CW_biosynth"/>
</dbReference>
<keyword evidence="5" id="KW-1185">Reference proteome</keyword>
<evidence type="ECO:0000256" key="2">
    <source>
        <dbReference type="SAM" id="Phobius"/>
    </source>
</evidence>
<dbReference type="OrthoDB" id="27330at2"/>
<dbReference type="NCBIfam" id="TIGR00350">
    <property type="entry name" value="lytR_cpsA_psr"/>
    <property type="match status" value="1"/>
</dbReference>
<reference evidence="4 5" key="1">
    <citation type="submission" date="2018-09" db="EMBL/GenBank/DDBJ databases">
        <title>Cohnella cavernae sp. nov., isolated from a karst cave.</title>
        <authorList>
            <person name="Zhu H."/>
        </authorList>
    </citation>
    <scope>NUCLEOTIDE SEQUENCE [LARGE SCALE GENOMIC DNA]</scope>
    <source>
        <strain evidence="4 5">K2E09-144</strain>
    </source>
</reference>
<dbReference type="PANTHER" id="PTHR33392:SF6">
    <property type="entry name" value="POLYISOPRENYL-TEICHOIC ACID--PEPTIDOGLYCAN TEICHOIC ACID TRANSFERASE TAGU"/>
    <property type="match status" value="1"/>
</dbReference>
<protein>
    <recommendedName>
        <fullName evidence="3">Cell envelope-related transcriptional attenuator domain-containing protein</fullName>
    </recommendedName>
</protein>
<name>A0A398CRD8_9BACL</name>
<evidence type="ECO:0000256" key="1">
    <source>
        <dbReference type="ARBA" id="ARBA00006068"/>
    </source>
</evidence>
<gene>
    <name evidence="4" type="ORF">D3H35_09760</name>
</gene>
<feature type="domain" description="Cell envelope-related transcriptional attenuator" evidence="3">
    <location>
        <begin position="84"/>
        <end position="227"/>
    </location>
</feature>
<dbReference type="EMBL" id="QXJM01000030">
    <property type="protein sequence ID" value="RIE03829.1"/>
    <property type="molecule type" value="Genomic_DNA"/>
</dbReference>
<comment type="caution">
    <text evidence="4">The sequence shown here is derived from an EMBL/GenBank/DDBJ whole genome shotgun (WGS) entry which is preliminary data.</text>
</comment>
<keyword evidence="2" id="KW-1133">Transmembrane helix</keyword>
<evidence type="ECO:0000259" key="3">
    <source>
        <dbReference type="Pfam" id="PF03816"/>
    </source>
</evidence>
<sequence>MKRWIWISAGAAVVILLGIVGTGGYAYFSLKHTAKQVYVPLPDKPKYVSKDTELKRPETIDTSKLSPFTVLLLGVDERQGDRGRSDTILVLTVNPKQEKALLFNIPRDTRTEIAGRKSQDKINHAYAFEGVAGSLATVENFLDMPIDYYVEVNMEGFKSIVDTLNGVDVVNAFAFSYEGSEFPAGEQHLDGDQALKFSRMRYDDPRGDFGRNERQRQIVRDVLHRASQWNNLWELPDVLKTVGNHVRTNMTFDEIQDLATKYRTRIAKVESTEIRGKGSMINGIYYYLVDEKERDRIHSDMKKLLMEPS</sequence>
<evidence type="ECO:0000313" key="5">
    <source>
        <dbReference type="Proteomes" id="UP000266340"/>
    </source>
</evidence>
<dbReference type="AlphaFoldDB" id="A0A398CRD8"/>
<feature type="transmembrane region" description="Helical" evidence="2">
    <location>
        <begin position="6"/>
        <end position="28"/>
    </location>
</feature>
<comment type="similarity">
    <text evidence="1">Belongs to the LytR/CpsA/Psr (LCP) family.</text>
</comment>
<dbReference type="Pfam" id="PF03816">
    <property type="entry name" value="LytR_cpsA_psr"/>
    <property type="match status" value="1"/>
</dbReference>
<proteinExistence type="inferred from homology"/>
<dbReference type="PANTHER" id="PTHR33392">
    <property type="entry name" value="POLYISOPRENYL-TEICHOIC ACID--PEPTIDOGLYCAN TEICHOIC ACID TRANSFERASE TAGU"/>
    <property type="match status" value="1"/>
</dbReference>
<accession>A0A398CRD8</accession>
<keyword evidence="2" id="KW-0472">Membrane</keyword>
<dbReference type="RefSeq" id="WP_119148901.1">
    <property type="nucleotide sequence ID" value="NZ_JBHSOV010000021.1"/>
</dbReference>
<organism evidence="4 5">
    <name type="scientific">Cohnella faecalis</name>
    <dbReference type="NCBI Taxonomy" id="2315694"/>
    <lineage>
        <taxon>Bacteria</taxon>
        <taxon>Bacillati</taxon>
        <taxon>Bacillota</taxon>
        <taxon>Bacilli</taxon>
        <taxon>Bacillales</taxon>
        <taxon>Paenibacillaceae</taxon>
        <taxon>Cohnella</taxon>
    </lineage>
</organism>
<dbReference type="InterPro" id="IPR004474">
    <property type="entry name" value="LytR_CpsA_psr"/>
</dbReference>
<evidence type="ECO:0000313" key="4">
    <source>
        <dbReference type="EMBL" id="RIE03829.1"/>
    </source>
</evidence>
<dbReference type="Gene3D" id="3.40.630.190">
    <property type="entry name" value="LCP protein"/>
    <property type="match status" value="1"/>
</dbReference>
<keyword evidence="2" id="KW-0812">Transmembrane</keyword>
<dbReference type="Proteomes" id="UP000266340">
    <property type="component" value="Unassembled WGS sequence"/>
</dbReference>